<keyword evidence="2" id="KW-0489">Methyltransferase</keyword>
<feature type="region of interest" description="Disordered" evidence="1">
    <location>
        <begin position="1"/>
        <end position="62"/>
    </location>
</feature>
<name>A0A8E4CYS8_9VIRU</name>
<evidence type="ECO:0000313" key="2">
    <source>
        <dbReference type="EMBL" id="QKK35426.1"/>
    </source>
</evidence>
<accession>A0A8E4CYS8</accession>
<proteinExistence type="predicted"/>
<dbReference type="Gene3D" id="3.40.50.150">
    <property type="entry name" value="Vaccinia Virus protein VP39"/>
    <property type="match status" value="1"/>
</dbReference>
<dbReference type="CDD" id="cd02440">
    <property type="entry name" value="AdoMet_MTases"/>
    <property type="match status" value="1"/>
</dbReference>
<evidence type="ECO:0000256" key="1">
    <source>
        <dbReference type="SAM" id="MobiDB-lite"/>
    </source>
</evidence>
<dbReference type="GO" id="GO:0008168">
    <property type="term" value="F:methyltransferase activity"/>
    <property type="evidence" value="ECO:0007669"/>
    <property type="project" value="UniProtKB-KW"/>
</dbReference>
<feature type="compositionally biased region" description="Low complexity" evidence="1">
    <location>
        <begin position="32"/>
        <end position="43"/>
    </location>
</feature>
<feature type="compositionally biased region" description="Polar residues" evidence="1">
    <location>
        <begin position="1"/>
        <end position="20"/>
    </location>
</feature>
<keyword evidence="2" id="KW-0808">Transferase</keyword>
<organism evidence="2">
    <name type="scientific">Erysiphe necator associated polymycovirus 8</name>
    <dbReference type="NCBI Taxonomy" id="2742562"/>
    <lineage>
        <taxon>Viruses</taxon>
        <taxon>Riboviria</taxon>
        <taxon>Riboviria incertae sedis</taxon>
        <taxon>Polymycoviridae</taxon>
        <taxon>Polymycovirus</taxon>
    </lineage>
</organism>
<dbReference type="InterPro" id="IPR029063">
    <property type="entry name" value="SAM-dependent_MTases_sf"/>
</dbReference>
<sequence length="615" mass="67401">MRRNKPVSTRGRTVEPTQATYARRPRRDEILSNTSWSSSSRVSGNQRAISERTLKAGPEGEEPELDLYEYGDPMAHSRYSSRDNQYAHVRWRYEISTEDADGLREATRQDNDLMYKTIKALTMISGSRVLLLASGSSSFVTRVARLGPSVLEVVDVSEAVCARVSAMVAAADVDVTTEVRVIKDDALAHVMASGDYFDLIVCTHAIGQICKDELMVSTLITECVDRLAPGGLLVCDHHVGFTSRRDTPMKEIQDDRIRYLASGCGKFVDDINYELPGVLEGCVRRATWASPGGSRYLQQWEYFAWEKISVDDRGKAVIVEPLSYKGLGSVSDIGDNDDPSVFDLLYPSSARGVKLPLVGGDESSILPQNMMPKIDGEAAVVMLSEEVCTFVTALHTGTFTVDSYFPDMVMATGELVRTSAKTYIIVLTGLMSIGDKRTDVMSGHWLNWLYDNTVGLVSAGIICNTPGFVPHVNGNVLSLPKAPNGRSIPVDGINVKVGDRWNRFFKPTSTLSIDTTKAATAAMFGSLRRTASLVSLRETREFADGMSADSAHMVSEYGIAISGHRVSMRLIRERPDKRSPDDVGKMNLFMMAVSFAKNGPPVVRVSDLVKFAGVG</sequence>
<reference evidence="2" key="1">
    <citation type="submission" date="2019-10" db="EMBL/GenBank/DDBJ databases">
        <title>The miscellaneous mycovirome associated to the plant pathogenic fungus Erysiphe necator.</title>
        <authorList>
            <person name="Rodriguez-Romero J."/>
            <person name="Chiapello M."/>
            <person name="Cordoba L."/>
            <person name="Turina M."/>
            <person name="Ayllon M.A."/>
        </authorList>
    </citation>
    <scope>NUCLEOTIDE SEQUENCE</scope>
    <source>
        <strain evidence="2">PMS17_DN16802</strain>
    </source>
</reference>
<protein>
    <submittedName>
        <fullName evidence="2">Methyltransferase</fullName>
    </submittedName>
</protein>
<dbReference type="GO" id="GO:0032259">
    <property type="term" value="P:methylation"/>
    <property type="evidence" value="ECO:0007669"/>
    <property type="project" value="UniProtKB-KW"/>
</dbReference>
<dbReference type="SUPFAM" id="SSF53335">
    <property type="entry name" value="S-adenosyl-L-methionine-dependent methyltransferases"/>
    <property type="match status" value="1"/>
</dbReference>
<dbReference type="EMBL" id="MN617820">
    <property type="protein sequence ID" value="QKK35426.1"/>
    <property type="molecule type" value="Genomic_RNA"/>
</dbReference>